<keyword evidence="4" id="KW-1185">Reference proteome</keyword>
<dbReference type="PANTHER" id="PTHR30290">
    <property type="entry name" value="PERIPLASMIC BINDING COMPONENT OF ABC TRANSPORTER"/>
    <property type="match status" value="1"/>
</dbReference>
<dbReference type="AlphaFoldDB" id="A0A1M4MXR1"/>
<evidence type="ECO:0000313" key="4">
    <source>
        <dbReference type="Proteomes" id="UP000184085"/>
    </source>
</evidence>
<sequence length="164" mass="17903">MGAEVPIVASDAATSSVDMAMIVQQAGSEIGMNLKVDRVPSDGYWSNYWLKAPVHFGNINPRPTPDILFSLLYTSDAPWNESQYKSDKFDSMLVEARGALDEEKRTAIYWDMQEMVANEAGTIIPAYISNVDAISSNLKGLAPNPLGGQMGYAFAEYVWLDGAA</sequence>
<protein>
    <submittedName>
        <fullName evidence="3">Putative ABC tranporter, peptide/nickel-binding protein</fullName>
    </submittedName>
</protein>
<comment type="similarity">
    <text evidence="2">Belongs to the bacterial solute-binding protein 5 family.</text>
</comment>
<dbReference type="InterPro" id="IPR039424">
    <property type="entry name" value="SBP_5"/>
</dbReference>
<reference evidence="4" key="1">
    <citation type="submission" date="2016-09" db="EMBL/GenBank/DDBJ databases">
        <authorList>
            <person name="Wibberg D."/>
        </authorList>
    </citation>
    <scope>NUCLEOTIDE SEQUENCE [LARGE SCALE GENOMIC DNA]</scope>
</reference>
<evidence type="ECO:0000313" key="3">
    <source>
        <dbReference type="EMBL" id="SCM67359.1"/>
    </source>
</evidence>
<organism evidence="3 4">
    <name type="scientific">Donghicola eburneus</name>
    <dbReference type="NCBI Taxonomy" id="393278"/>
    <lineage>
        <taxon>Bacteria</taxon>
        <taxon>Pseudomonadati</taxon>
        <taxon>Pseudomonadota</taxon>
        <taxon>Alphaproteobacteria</taxon>
        <taxon>Rhodobacterales</taxon>
        <taxon>Roseobacteraceae</taxon>
        <taxon>Donghicola</taxon>
    </lineage>
</organism>
<dbReference type="Gene3D" id="3.10.105.10">
    <property type="entry name" value="Dipeptide-binding Protein, Domain 3"/>
    <property type="match status" value="1"/>
</dbReference>
<comment type="subcellular location">
    <subcellularLocation>
        <location evidence="1">Periplasm</location>
    </subcellularLocation>
</comment>
<gene>
    <name evidence="3" type="ORF">KARMA_1557</name>
</gene>
<name>A0A1M4MXR1_9RHOB</name>
<dbReference type="GO" id="GO:1904680">
    <property type="term" value="F:peptide transmembrane transporter activity"/>
    <property type="evidence" value="ECO:0007669"/>
    <property type="project" value="TreeGrafter"/>
</dbReference>
<dbReference type="SUPFAM" id="SSF53850">
    <property type="entry name" value="Periplasmic binding protein-like II"/>
    <property type="match status" value="1"/>
</dbReference>
<evidence type="ECO:0000256" key="1">
    <source>
        <dbReference type="ARBA" id="ARBA00004418"/>
    </source>
</evidence>
<proteinExistence type="inferred from homology"/>
<evidence type="ECO:0000256" key="2">
    <source>
        <dbReference type="ARBA" id="ARBA00005695"/>
    </source>
</evidence>
<dbReference type="GO" id="GO:0015833">
    <property type="term" value="P:peptide transport"/>
    <property type="evidence" value="ECO:0007669"/>
    <property type="project" value="TreeGrafter"/>
</dbReference>
<dbReference type="Proteomes" id="UP000184085">
    <property type="component" value="Unassembled WGS sequence"/>
</dbReference>
<dbReference type="Gene3D" id="3.40.190.10">
    <property type="entry name" value="Periplasmic binding protein-like II"/>
    <property type="match status" value="1"/>
</dbReference>
<accession>A0A1M4MXR1</accession>
<dbReference type="RefSeq" id="WP_245780385.1">
    <property type="nucleotide sequence ID" value="NZ_FMJB01000046.1"/>
</dbReference>
<dbReference type="EMBL" id="FMJB01000046">
    <property type="protein sequence ID" value="SCM67359.1"/>
    <property type="molecule type" value="Genomic_DNA"/>
</dbReference>